<reference evidence="2 3" key="1">
    <citation type="submission" date="2018-11" db="EMBL/GenBank/DDBJ databases">
        <title>Sequencing the genomes of 1000 actinobacteria strains.</title>
        <authorList>
            <person name="Klenk H.-P."/>
        </authorList>
    </citation>
    <scope>NUCLEOTIDE SEQUENCE [LARGE SCALE GENOMIC DNA]</scope>
    <source>
        <strain evidence="2 3">DSM 15700</strain>
    </source>
</reference>
<feature type="region of interest" description="Disordered" evidence="1">
    <location>
        <begin position="1"/>
        <end position="93"/>
    </location>
</feature>
<feature type="compositionally biased region" description="Low complexity" evidence="1">
    <location>
        <begin position="79"/>
        <end position="92"/>
    </location>
</feature>
<accession>A0A3N4ZI48</accession>
<proteinExistence type="predicted"/>
<organism evidence="2 3">
    <name type="scientific">Myceligenerans xiligouense</name>
    <dbReference type="NCBI Taxonomy" id="253184"/>
    <lineage>
        <taxon>Bacteria</taxon>
        <taxon>Bacillati</taxon>
        <taxon>Actinomycetota</taxon>
        <taxon>Actinomycetes</taxon>
        <taxon>Micrococcales</taxon>
        <taxon>Promicromonosporaceae</taxon>
        <taxon>Myceligenerans</taxon>
    </lineage>
</organism>
<feature type="compositionally biased region" description="Low complexity" evidence="1">
    <location>
        <begin position="207"/>
        <end position="224"/>
    </location>
</feature>
<dbReference type="Proteomes" id="UP000280501">
    <property type="component" value="Unassembled WGS sequence"/>
</dbReference>
<evidence type="ECO:0000256" key="1">
    <source>
        <dbReference type="SAM" id="MobiDB-lite"/>
    </source>
</evidence>
<evidence type="ECO:0000313" key="3">
    <source>
        <dbReference type="Proteomes" id="UP000280501"/>
    </source>
</evidence>
<gene>
    <name evidence="2" type="ORF">EDD34_1141</name>
</gene>
<sequence>MSTTGTPYDGGSGSQFSPTSGSGTTETGAGSTKERLTDTAAQAADASRSMANDAKEKVRDVAHEAAQQTHGLLDRTRSELSSQARSQQQRLADGLHTMEDELGQMASASEDPGYTSNLVRRAGDASGQAARWLEDREPGAILGEIENFARRRPGIFIALSAGAGLLVGRFLRGMKDADDTSDNSPGGASAEPATVAVPGERGTPARTTAGAVPPVPGATPSAEPQTPPPPESGSVRPTIPPPVPPPAPGVTQQGGGTHV</sequence>
<feature type="region of interest" description="Disordered" evidence="1">
    <location>
        <begin position="175"/>
        <end position="259"/>
    </location>
</feature>
<evidence type="ECO:0000313" key="2">
    <source>
        <dbReference type="EMBL" id="RPF20545.1"/>
    </source>
</evidence>
<dbReference type="EMBL" id="RKQZ01000001">
    <property type="protein sequence ID" value="RPF20545.1"/>
    <property type="molecule type" value="Genomic_DNA"/>
</dbReference>
<dbReference type="AlphaFoldDB" id="A0A3N4ZI48"/>
<name>A0A3N4ZI48_9MICO</name>
<protein>
    <recommendedName>
        <fullName evidence="4">DUF3618 domain-containing protein</fullName>
    </recommendedName>
</protein>
<comment type="caution">
    <text evidence="2">The sequence shown here is derived from an EMBL/GenBank/DDBJ whole genome shotgun (WGS) entry which is preliminary data.</text>
</comment>
<evidence type="ECO:0008006" key="4">
    <source>
        <dbReference type="Google" id="ProtNLM"/>
    </source>
</evidence>
<dbReference type="RefSeq" id="WP_123813698.1">
    <property type="nucleotide sequence ID" value="NZ_RKQZ01000001.1"/>
</dbReference>
<feature type="compositionally biased region" description="Basic and acidic residues" evidence="1">
    <location>
        <begin position="53"/>
        <end position="63"/>
    </location>
</feature>
<feature type="compositionally biased region" description="Pro residues" evidence="1">
    <location>
        <begin position="238"/>
        <end position="248"/>
    </location>
</feature>
<dbReference type="OrthoDB" id="4578793at2"/>
<keyword evidence="3" id="KW-1185">Reference proteome</keyword>
<feature type="compositionally biased region" description="Low complexity" evidence="1">
    <location>
        <begin position="17"/>
        <end position="31"/>
    </location>
</feature>